<proteinExistence type="predicted"/>
<gene>
    <name evidence="1" type="ORF">TPAB3V08_LOCUS7959</name>
</gene>
<dbReference type="EMBL" id="CAJPIN010014270">
    <property type="protein sequence ID" value="CAG2061004.1"/>
    <property type="molecule type" value="Genomic_DNA"/>
</dbReference>
<organism evidence="1 2">
    <name type="scientific">Timema podura</name>
    <name type="common">Walking stick</name>
    <dbReference type="NCBI Taxonomy" id="61482"/>
    <lineage>
        <taxon>Eukaryota</taxon>
        <taxon>Metazoa</taxon>
        <taxon>Ecdysozoa</taxon>
        <taxon>Arthropoda</taxon>
        <taxon>Hexapoda</taxon>
        <taxon>Insecta</taxon>
        <taxon>Pterygota</taxon>
        <taxon>Neoptera</taxon>
        <taxon>Polyneoptera</taxon>
        <taxon>Phasmatodea</taxon>
        <taxon>Timematodea</taxon>
        <taxon>Timematoidea</taxon>
        <taxon>Timematidae</taxon>
        <taxon>Timema</taxon>
    </lineage>
</organism>
<keyword evidence="2" id="KW-1185">Reference proteome</keyword>
<accession>A0ABN7P1L5</accession>
<evidence type="ECO:0000313" key="1">
    <source>
        <dbReference type="EMBL" id="CAG2061004.1"/>
    </source>
</evidence>
<protein>
    <submittedName>
        <fullName evidence="1">Uncharacterized protein</fullName>
    </submittedName>
</protein>
<dbReference type="Proteomes" id="UP001153148">
    <property type="component" value="Unassembled WGS sequence"/>
</dbReference>
<comment type="caution">
    <text evidence="1">The sequence shown here is derived from an EMBL/GenBank/DDBJ whole genome shotgun (WGS) entry which is preliminary data.</text>
</comment>
<sequence>MSKFMWVLLTSAERRRWGGIQRCYGVTSSH</sequence>
<reference evidence="1" key="1">
    <citation type="submission" date="2021-03" db="EMBL/GenBank/DDBJ databases">
        <authorList>
            <person name="Tran Van P."/>
        </authorList>
    </citation>
    <scope>NUCLEOTIDE SEQUENCE</scope>
</reference>
<name>A0ABN7P1L5_TIMPD</name>
<evidence type="ECO:0000313" key="2">
    <source>
        <dbReference type="Proteomes" id="UP001153148"/>
    </source>
</evidence>